<comment type="caution">
    <text evidence="1">The sequence shown here is derived from an EMBL/GenBank/DDBJ whole genome shotgun (WGS) entry which is preliminary data.</text>
</comment>
<reference evidence="1" key="1">
    <citation type="journal article" date="2014" name="Front. Microbiol.">
        <title>High frequency of phylogenetically diverse reductive dehalogenase-homologous genes in deep subseafloor sedimentary metagenomes.</title>
        <authorList>
            <person name="Kawai M."/>
            <person name="Futagami T."/>
            <person name="Toyoda A."/>
            <person name="Takaki Y."/>
            <person name="Nishi S."/>
            <person name="Hori S."/>
            <person name="Arai W."/>
            <person name="Tsubouchi T."/>
            <person name="Morono Y."/>
            <person name="Uchiyama I."/>
            <person name="Ito T."/>
            <person name="Fujiyama A."/>
            <person name="Inagaki F."/>
            <person name="Takami H."/>
        </authorList>
    </citation>
    <scope>NUCLEOTIDE SEQUENCE</scope>
    <source>
        <strain evidence="1">Expedition CK06-06</strain>
    </source>
</reference>
<gene>
    <name evidence="1" type="ORF">S06H3_05042</name>
</gene>
<name>X1K214_9ZZZZ</name>
<dbReference type="AlphaFoldDB" id="X1K214"/>
<evidence type="ECO:0000313" key="1">
    <source>
        <dbReference type="EMBL" id="GAI00563.1"/>
    </source>
</evidence>
<proteinExistence type="predicted"/>
<organism evidence="1">
    <name type="scientific">marine sediment metagenome</name>
    <dbReference type="NCBI Taxonomy" id="412755"/>
    <lineage>
        <taxon>unclassified sequences</taxon>
        <taxon>metagenomes</taxon>
        <taxon>ecological metagenomes</taxon>
    </lineage>
</organism>
<dbReference type="EMBL" id="BARV01001830">
    <property type="protein sequence ID" value="GAI00563.1"/>
    <property type="molecule type" value="Genomic_DNA"/>
</dbReference>
<accession>X1K214</accession>
<sequence>EAMEAIRNFRDGTEWDTNGLRDHIEAGATTSDPYRPELDNNFDPPKWILVEGEETIGDFTRKVVFKKVSRDPLTQNIEPTYNEDNDDSDTRKVEATVSWKNENKKIKLVTYLTNWKQ</sequence>
<feature type="non-terminal residue" evidence="1">
    <location>
        <position position="1"/>
    </location>
</feature>
<protein>
    <submittedName>
        <fullName evidence="1">Uncharacterized protein</fullName>
    </submittedName>
</protein>